<protein>
    <recommendedName>
        <fullName evidence="7">Ankyrin repeat protein</fullName>
    </recommendedName>
</protein>
<comment type="caution">
    <text evidence="5">The sequence shown here is derived from an EMBL/GenBank/DDBJ whole genome shotgun (WGS) entry which is preliminary data.</text>
</comment>
<keyword evidence="6" id="KW-1185">Reference proteome</keyword>
<sequence length="1010" mass="113763">MRDIELINILNQMKESSESPFRPKSSRTFSNAKLTSFPQLPPGVYYDQVTITSPNITSFQNYSNFIKSYRGNTPSLVLLKLSNTGIATYKGAQKTPSLKYIFLANTPLSRYHYYRVMTIIAFGSDTLEEIDHIPIKKSERTFSKVNADLLYPYLIDGWLLTMVDPIRIFDPVTRRRRVLYNKSTEKQSTSNKKPAGRQSLAANSTINAQLLADNIQAISKATSHPNAQSSEQASKEQQDRFSKDGIDFLQYLEQVFFESDFNELFKSKNQKQEALKKSNSKSLDSIVSDLKLALSNSNSRSDQFDSNSSLFVNFLLRSVALRPLYVDSIVKLLKLIITDEVLEILKQSLFHVNFYSNSALANFIESLLDQGIFTNEDIKPLFFSVYEKFEDWNSPFSLTSTEDEEISHAKLLRIPFIDFFCPFAKIIEQVDPELYNDLLEQAGESEKAKIELYKKNDEKKKDVWDALAKDDYTKFSFSSTENPKEADDQHSENNERNDDKGNGQTVDSNNNCLFGKDLLKQCVVDLTPWDVQEQQIEIAFAFSGSPQCLFHSSLFNQNKAESLSSNDLLKVSTVAGGSFVIFNRLFKSDSNNINNAENEFELAESAIQFHRFDIFKEIAELMFQDYSKLDSLIEVAIDSMEVNVIKYIICDKKVEIEKDYNESLFNRAIASSIPNVSSDLDPSTKSRFMNPLNSLISGFLLLQKAFIIFLYNIGFRSPDSLIFSIQAQSLDLVRFFINCHKNANLIANQKEVNIINRRGNDHLRWTPLHVAANSGNVLIVRELKKVSGINVNLRDADGNTPLMIAVSNNFEEIVQELLKSKKKSINGMKNRSKSLNAESIKSSSSIVDPNIADKYGWTPLFVAIGNKNISIVKMLLGYDKGGKFTNVNQIAIVGQNNDDDDEIDMDNHSSASTEMAASAGRGMTPLSLAVDVGDEDIFNLLLQRDDIDVNAKSLGGDSPLSIAVKKRNLIFINGIISTKKVKKDIVVDAVKEANSLGLTEIAQLLHNIIH</sequence>
<feature type="region of interest" description="Disordered" evidence="4">
    <location>
        <begin position="476"/>
        <end position="506"/>
    </location>
</feature>
<dbReference type="PANTHER" id="PTHR24126:SF14">
    <property type="entry name" value="ANK_REP_REGION DOMAIN-CONTAINING PROTEIN"/>
    <property type="match status" value="1"/>
</dbReference>
<feature type="compositionally biased region" description="Basic and acidic residues" evidence="4">
    <location>
        <begin position="482"/>
        <end position="501"/>
    </location>
</feature>
<dbReference type="InterPro" id="IPR002110">
    <property type="entry name" value="Ankyrin_rpt"/>
</dbReference>
<accession>A0ABR2K7K1</accession>
<dbReference type="SMART" id="SM00248">
    <property type="entry name" value="ANK"/>
    <property type="match status" value="5"/>
</dbReference>
<evidence type="ECO:0000256" key="4">
    <source>
        <dbReference type="SAM" id="MobiDB-lite"/>
    </source>
</evidence>
<dbReference type="Proteomes" id="UP001470230">
    <property type="component" value="Unassembled WGS sequence"/>
</dbReference>
<feature type="repeat" description="ANK" evidence="3">
    <location>
        <begin position="921"/>
        <end position="944"/>
    </location>
</feature>
<dbReference type="PROSITE" id="PS50088">
    <property type="entry name" value="ANK_REPEAT"/>
    <property type="match status" value="2"/>
</dbReference>
<evidence type="ECO:0000256" key="3">
    <source>
        <dbReference type="PROSITE-ProRule" id="PRU00023"/>
    </source>
</evidence>
<proteinExistence type="predicted"/>
<keyword evidence="1" id="KW-0677">Repeat</keyword>
<dbReference type="Pfam" id="PF00023">
    <property type="entry name" value="Ank"/>
    <property type="match status" value="2"/>
</dbReference>
<evidence type="ECO:0000313" key="5">
    <source>
        <dbReference type="EMBL" id="KAK8887096.1"/>
    </source>
</evidence>
<dbReference type="InterPro" id="IPR036770">
    <property type="entry name" value="Ankyrin_rpt-contain_sf"/>
</dbReference>
<dbReference type="PANTHER" id="PTHR24126">
    <property type="entry name" value="ANKYRIN REPEAT, PH AND SEC7 DOMAIN CONTAINING PROTEIN SECG-RELATED"/>
    <property type="match status" value="1"/>
</dbReference>
<gene>
    <name evidence="5" type="ORF">M9Y10_038132</name>
</gene>
<dbReference type="Pfam" id="PF12796">
    <property type="entry name" value="Ank_2"/>
    <property type="match status" value="1"/>
</dbReference>
<dbReference type="Gene3D" id="1.25.40.20">
    <property type="entry name" value="Ankyrin repeat-containing domain"/>
    <property type="match status" value="2"/>
</dbReference>
<evidence type="ECO:0008006" key="7">
    <source>
        <dbReference type="Google" id="ProtNLM"/>
    </source>
</evidence>
<organism evidence="5 6">
    <name type="scientific">Tritrichomonas musculus</name>
    <dbReference type="NCBI Taxonomy" id="1915356"/>
    <lineage>
        <taxon>Eukaryota</taxon>
        <taxon>Metamonada</taxon>
        <taxon>Parabasalia</taxon>
        <taxon>Tritrichomonadida</taxon>
        <taxon>Tritrichomonadidae</taxon>
        <taxon>Tritrichomonas</taxon>
    </lineage>
</organism>
<dbReference type="SUPFAM" id="SSF48403">
    <property type="entry name" value="Ankyrin repeat"/>
    <property type="match status" value="1"/>
</dbReference>
<keyword evidence="2 3" id="KW-0040">ANK repeat</keyword>
<evidence type="ECO:0000256" key="1">
    <source>
        <dbReference type="ARBA" id="ARBA00022737"/>
    </source>
</evidence>
<reference evidence="5 6" key="1">
    <citation type="submission" date="2024-04" db="EMBL/GenBank/DDBJ databases">
        <title>Tritrichomonas musculus Genome.</title>
        <authorList>
            <person name="Alves-Ferreira E."/>
            <person name="Grigg M."/>
            <person name="Lorenzi H."/>
            <person name="Galac M."/>
        </authorList>
    </citation>
    <scope>NUCLEOTIDE SEQUENCE [LARGE SCALE GENOMIC DNA]</scope>
    <source>
        <strain evidence="5 6">EAF2021</strain>
    </source>
</reference>
<evidence type="ECO:0000256" key="2">
    <source>
        <dbReference type="ARBA" id="ARBA00023043"/>
    </source>
</evidence>
<name>A0ABR2K7K1_9EUKA</name>
<feature type="repeat" description="ANK" evidence="3">
    <location>
        <begin position="797"/>
        <end position="819"/>
    </location>
</feature>
<dbReference type="PROSITE" id="PS50297">
    <property type="entry name" value="ANK_REP_REGION"/>
    <property type="match status" value="2"/>
</dbReference>
<evidence type="ECO:0000313" key="6">
    <source>
        <dbReference type="Proteomes" id="UP001470230"/>
    </source>
</evidence>
<dbReference type="EMBL" id="JAPFFF010000006">
    <property type="protein sequence ID" value="KAK8887096.1"/>
    <property type="molecule type" value="Genomic_DNA"/>
</dbReference>